<dbReference type="EMBL" id="JANBOJ010000093">
    <property type="protein sequence ID" value="KAJ1722818.1"/>
    <property type="molecule type" value="Genomic_DNA"/>
</dbReference>
<dbReference type="Pfam" id="PF08507">
    <property type="entry name" value="COPI_assoc"/>
    <property type="match status" value="1"/>
</dbReference>
<comment type="subcellular location">
    <subcellularLocation>
        <location evidence="1">Membrane</location>
        <topology evidence="1">Multi-pass membrane protein</topology>
    </subcellularLocation>
</comment>
<reference evidence="6" key="1">
    <citation type="submission" date="2022-07" db="EMBL/GenBank/DDBJ databases">
        <title>Phylogenomic reconstructions and comparative analyses of Kickxellomycotina fungi.</title>
        <authorList>
            <person name="Reynolds N.K."/>
            <person name="Stajich J.E."/>
            <person name="Barry K."/>
            <person name="Grigoriev I.V."/>
            <person name="Crous P."/>
            <person name="Smith M.E."/>
        </authorList>
    </citation>
    <scope>NUCLEOTIDE SEQUENCE</scope>
    <source>
        <strain evidence="6">NBRC 32514</strain>
    </source>
</reference>
<dbReference type="PANTHER" id="PTHR28128:SF1">
    <property type="entry name" value="GOLGI APPARATUS MEMBRANE PROTEIN TVP15"/>
    <property type="match status" value="1"/>
</dbReference>
<name>A0A9W8CT49_9FUNG</name>
<feature type="transmembrane region" description="Helical" evidence="5">
    <location>
        <begin position="20"/>
        <end position="39"/>
    </location>
</feature>
<evidence type="ECO:0000256" key="4">
    <source>
        <dbReference type="ARBA" id="ARBA00023136"/>
    </source>
</evidence>
<feature type="transmembrane region" description="Helical" evidence="5">
    <location>
        <begin position="51"/>
        <end position="73"/>
    </location>
</feature>
<dbReference type="AlphaFoldDB" id="A0A9W8CT49"/>
<keyword evidence="3 5" id="KW-1133">Transmembrane helix</keyword>
<sequence length="221" mass="23211">MALPYLVARRPFAFSRYLTLPLLLVNAAQGVLIFVQGCLSCSIGDVRHVMLGILCIFAGFLLVLMEIVHLAAFRMYASFLFSFFGRGLFYVILGCLTVEGAGRPAELGIGVEVAIVGAVFLGVSLNGRVYFDDPEDEHAAVIHNMQHGYYGRGSGEGTVQGGGGGLEKSIRTMGAYSGPQGRSETLSAYTASSMASASASATAAGGGRGFTAERLPISNPL</sequence>
<evidence type="ECO:0000256" key="3">
    <source>
        <dbReference type="ARBA" id="ARBA00022989"/>
    </source>
</evidence>
<dbReference type="OrthoDB" id="423534at2759"/>
<keyword evidence="2 5" id="KW-0812">Transmembrane</keyword>
<dbReference type="Proteomes" id="UP001149813">
    <property type="component" value="Unassembled WGS sequence"/>
</dbReference>
<feature type="transmembrane region" description="Helical" evidence="5">
    <location>
        <begin position="79"/>
        <end position="98"/>
    </location>
</feature>
<accession>A0A9W8CT49</accession>
<evidence type="ECO:0000256" key="1">
    <source>
        <dbReference type="ARBA" id="ARBA00004141"/>
    </source>
</evidence>
<keyword evidence="4 5" id="KW-0472">Membrane</keyword>
<evidence type="ECO:0000256" key="2">
    <source>
        <dbReference type="ARBA" id="ARBA00022692"/>
    </source>
</evidence>
<comment type="caution">
    <text evidence="6">The sequence shown here is derived from an EMBL/GenBank/DDBJ whole genome shotgun (WGS) entry which is preliminary data.</text>
</comment>
<keyword evidence="7" id="KW-1185">Reference proteome</keyword>
<evidence type="ECO:0000313" key="6">
    <source>
        <dbReference type="EMBL" id="KAJ1722818.1"/>
    </source>
</evidence>
<feature type="transmembrane region" description="Helical" evidence="5">
    <location>
        <begin position="105"/>
        <end position="125"/>
    </location>
</feature>
<gene>
    <name evidence="6" type="ORF">LPJ53_002787</name>
</gene>
<dbReference type="GO" id="GO:0016020">
    <property type="term" value="C:membrane"/>
    <property type="evidence" value="ECO:0007669"/>
    <property type="project" value="UniProtKB-SubCell"/>
</dbReference>
<proteinExistence type="predicted"/>
<evidence type="ECO:0008006" key="8">
    <source>
        <dbReference type="Google" id="ProtNLM"/>
    </source>
</evidence>
<organism evidence="6 7">
    <name type="scientific">Coemansia erecta</name>
    <dbReference type="NCBI Taxonomy" id="147472"/>
    <lineage>
        <taxon>Eukaryota</taxon>
        <taxon>Fungi</taxon>
        <taxon>Fungi incertae sedis</taxon>
        <taxon>Zoopagomycota</taxon>
        <taxon>Kickxellomycotina</taxon>
        <taxon>Kickxellomycetes</taxon>
        <taxon>Kickxellales</taxon>
        <taxon>Kickxellaceae</taxon>
        <taxon>Coemansia</taxon>
    </lineage>
</organism>
<evidence type="ECO:0000313" key="7">
    <source>
        <dbReference type="Proteomes" id="UP001149813"/>
    </source>
</evidence>
<evidence type="ECO:0000256" key="5">
    <source>
        <dbReference type="SAM" id="Phobius"/>
    </source>
</evidence>
<protein>
    <recommendedName>
        <fullName evidence="8">COPI associated</fullName>
    </recommendedName>
</protein>
<dbReference type="InterPro" id="IPR013714">
    <property type="entry name" value="Golgi_TVP15"/>
</dbReference>
<dbReference type="PANTHER" id="PTHR28128">
    <property type="entry name" value="GOLGI APPARATUS MEMBRANE PROTEIN TVP15"/>
    <property type="match status" value="1"/>
</dbReference>